<sequence length="419" mass="47876">MEKHILSNVTLQADDERYRKLVEQVSDWIWEVDANGVYTYASPQIEKILGYTPDEIIGRTPFDLMEPDEGKRIGPIFQYHVANKLPINSLENINLHRDGHEVILETSGSPILNDEGECIGYIGVDRDITERKLIEQKQKQLIEILDASPSFIATLDINGNSFYYNPAARNILGITERNIQSVTSRWMTDFIKNEGIPTAIEKGYWKGETTIINGDGIEIPVSHMLVAHKTENGTVEFLSTIAHDITERKELEKVIYNQAHYDQLTNLPNRRFLHKKMATIIEDTTDKKRVAFLFMDLDNFKSINDSLGHEIGDQLLVMTAAHLESYVEKNDFICRYGGDEFILILEEIWDIESIKEKTQRILEAFKQPFEIEGHTISVTGSIGISVYPDDGKDFLSLITKADNAMYRIKQDGKNNFSIE</sequence>
<dbReference type="InterPro" id="IPR001610">
    <property type="entry name" value="PAC"/>
</dbReference>
<dbReference type="OrthoDB" id="2624050at2"/>
<dbReference type="Pfam" id="PF13426">
    <property type="entry name" value="PAS_9"/>
    <property type="match status" value="1"/>
</dbReference>
<proteinExistence type="predicted"/>
<dbReference type="AlphaFoldDB" id="A0A143HE54"/>
<dbReference type="NCBIfam" id="TIGR00229">
    <property type="entry name" value="sensory_box"/>
    <property type="match status" value="2"/>
</dbReference>
<evidence type="ECO:0000313" key="4">
    <source>
        <dbReference type="EMBL" id="AMW99982.1"/>
    </source>
</evidence>
<dbReference type="RefSeq" id="WP_066789882.1">
    <property type="nucleotide sequence ID" value="NZ_CP014806.1"/>
</dbReference>
<dbReference type="SUPFAM" id="SSF55073">
    <property type="entry name" value="Nucleotide cyclase"/>
    <property type="match status" value="1"/>
</dbReference>
<organism evidence="4 5">
    <name type="scientific">Rummeliibacillus stabekisii</name>
    <dbReference type="NCBI Taxonomy" id="241244"/>
    <lineage>
        <taxon>Bacteria</taxon>
        <taxon>Bacillati</taxon>
        <taxon>Bacillota</taxon>
        <taxon>Bacilli</taxon>
        <taxon>Bacillales</taxon>
        <taxon>Caryophanaceae</taxon>
        <taxon>Rummeliibacillus</taxon>
    </lineage>
</organism>
<dbReference type="CDD" id="cd00130">
    <property type="entry name" value="PAS"/>
    <property type="match status" value="2"/>
</dbReference>
<dbReference type="Gene3D" id="3.30.450.20">
    <property type="entry name" value="PAS domain"/>
    <property type="match status" value="2"/>
</dbReference>
<dbReference type="PROSITE" id="PS50887">
    <property type="entry name" value="GGDEF"/>
    <property type="match status" value="1"/>
</dbReference>
<protein>
    <recommendedName>
        <fullName evidence="6">Diguanylate cyclase</fullName>
    </recommendedName>
</protein>
<dbReference type="SMART" id="SM00267">
    <property type="entry name" value="GGDEF"/>
    <property type="match status" value="1"/>
</dbReference>
<dbReference type="PROSITE" id="PS50113">
    <property type="entry name" value="PAC"/>
    <property type="match status" value="2"/>
</dbReference>
<dbReference type="PANTHER" id="PTHR46663:SF3">
    <property type="entry name" value="SLL0267 PROTEIN"/>
    <property type="match status" value="1"/>
</dbReference>
<feature type="domain" description="GGDEF" evidence="3">
    <location>
        <begin position="288"/>
        <end position="419"/>
    </location>
</feature>
<keyword evidence="5" id="KW-1185">Reference proteome</keyword>
<evidence type="ECO:0008006" key="6">
    <source>
        <dbReference type="Google" id="ProtNLM"/>
    </source>
</evidence>
<dbReference type="SUPFAM" id="SSF55785">
    <property type="entry name" value="PYP-like sensor domain (PAS domain)"/>
    <property type="match status" value="2"/>
</dbReference>
<dbReference type="Pfam" id="PF08448">
    <property type="entry name" value="PAS_4"/>
    <property type="match status" value="1"/>
</dbReference>
<dbReference type="Gene3D" id="3.30.70.270">
    <property type="match status" value="1"/>
</dbReference>
<name>A0A143HE54_9BACL</name>
<dbReference type="STRING" id="241244.ATY39_11450"/>
<dbReference type="PROSITE" id="PS50112">
    <property type="entry name" value="PAS"/>
    <property type="match status" value="2"/>
</dbReference>
<dbReference type="InterPro" id="IPR035965">
    <property type="entry name" value="PAS-like_dom_sf"/>
</dbReference>
<dbReference type="FunFam" id="3.30.70.270:FF:000001">
    <property type="entry name" value="Diguanylate cyclase domain protein"/>
    <property type="match status" value="1"/>
</dbReference>
<dbReference type="NCBIfam" id="TIGR00254">
    <property type="entry name" value="GGDEF"/>
    <property type="match status" value="1"/>
</dbReference>
<dbReference type="KEGG" id="rst:ATY39_11450"/>
<dbReference type="PANTHER" id="PTHR46663">
    <property type="entry name" value="DIGUANYLATE CYCLASE DGCT-RELATED"/>
    <property type="match status" value="1"/>
</dbReference>
<evidence type="ECO:0000259" key="3">
    <source>
        <dbReference type="PROSITE" id="PS50887"/>
    </source>
</evidence>
<dbReference type="SMART" id="SM00086">
    <property type="entry name" value="PAC"/>
    <property type="match status" value="2"/>
</dbReference>
<feature type="domain" description="PAC" evidence="2">
    <location>
        <begin position="88"/>
        <end position="140"/>
    </location>
</feature>
<dbReference type="InterPro" id="IPR013656">
    <property type="entry name" value="PAS_4"/>
</dbReference>
<dbReference type="InterPro" id="IPR000014">
    <property type="entry name" value="PAS"/>
</dbReference>
<dbReference type="InterPro" id="IPR000700">
    <property type="entry name" value="PAS-assoc_C"/>
</dbReference>
<dbReference type="Proteomes" id="UP000076021">
    <property type="component" value="Chromosome"/>
</dbReference>
<feature type="domain" description="PAC" evidence="2">
    <location>
        <begin position="205"/>
        <end position="257"/>
    </location>
</feature>
<evidence type="ECO:0000313" key="5">
    <source>
        <dbReference type="Proteomes" id="UP000076021"/>
    </source>
</evidence>
<dbReference type="CDD" id="cd01949">
    <property type="entry name" value="GGDEF"/>
    <property type="match status" value="1"/>
</dbReference>
<accession>A0A143HE54</accession>
<dbReference type="InterPro" id="IPR052163">
    <property type="entry name" value="DGC-Regulatory_Protein"/>
</dbReference>
<reference evidence="4 5" key="1">
    <citation type="journal article" date="2016" name="Genome Announc.">
        <title>Whole-Genome Sequence of Rummeliibacillus stabekisii Strain PP9 Isolated from Antarctic Soil.</title>
        <authorList>
            <person name="da Mota F.F."/>
            <person name="Vollu R.E."/>
            <person name="Jurelevicius D."/>
            <person name="Seldin L."/>
        </authorList>
    </citation>
    <scope>NUCLEOTIDE SEQUENCE [LARGE SCALE GENOMIC DNA]</scope>
    <source>
        <strain evidence="4 5">PP9</strain>
    </source>
</reference>
<evidence type="ECO:0000259" key="1">
    <source>
        <dbReference type="PROSITE" id="PS50112"/>
    </source>
</evidence>
<feature type="domain" description="PAS" evidence="1">
    <location>
        <begin position="137"/>
        <end position="179"/>
    </location>
</feature>
<evidence type="ECO:0000259" key="2">
    <source>
        <dbReference type="PROSITE" id="PS50113"/>
    </source>
</evidence>
<dbReference type="InterPro" id="IPR029787">
    <property type="entry name" value="Nucleotide_cyclase"/>
</dbReference>
<gene>
    <name evidence="4" type="ORF">ATY39_11450</name>
</gene>
<dbReference type="EMBL" id="CP014806">
    <property type="protein sequence ID" value="AMW99982.1"/>
    <property type="molecule type" value="Genomic_DNA"/>
</dbReference>
<feature type="domain" description="PAS" evidence="1">
    <location>
        <begin position="14"/>
        <end position="84"/>
    </location>
</feature>
<reference evidence="5" key="2">
    <citation type="submission" date="2016-03" db="EMBL/GenBank/DDBJ databases">
        <authorList>
            <person name="Ploux O."/>
        </authorList>
    </citation>
    <scope>NUCLEOTIDE SEQUENCE [LARGE SCALE GENOMIC DNA]</scope>
    <source>
        <strain evidence="5">PP9</strain>
    </source>
</reference>
<dbReference type="InterPro" id="IPR043128">
    <property type="entry name" value="Rev_trsase/Diguanyl_cyclase"/>
</dbReference>
<dbReference type="InterPro" id="IPR000160">
    <property type="entry name" value="GGDEF_dom"/>
</dbReference>
<dbReference type="Pfam" id="PF00990">
    <property type="entry name" value="GGDEF"/>
    <property type="match status" value="1"/>
</dbReference>
<dbReference type="SMART" id="SM00091">
    <property type="entry name" value="PAS"/>
    <property type="match status" value="2"/>
</dbReference>